<dbReference type="InterPro" id="IPR010140">
    <property type="entry name" value="Histidinol_P_phosphatase_HisJ"/>
</dbReference>
<accession>A0A0F8X9D6</accession>
<dbReference type="SUPFAM" id="SSF89550">
    <property type="entry name" value="PHP domain-like"/>
    <property type="match status" value="1"/>
</dbReference>
<evidence type="ECO:0000256" key="7">
    <source>
        <dbReference type="ARBA" id="ARBA00049158"/>
    </source>
</evidence>
<evidence type="ECO:0000256" key="1">
    <source>
        <dbReference type="ARBA" id="ARBA00004970"/>
    </source>
</evidence>
<comment type="pathway">
    <text evidence="1">Amino-acid biosynthesis; L-histidine biosynthesis; L-histidine from 5-phospho-alpha-D-ribose 1-diphosphate: step 8/9.</text>
</comment>
<dbReference type="EC" id="3.1.3.15" evidence="3"/>
<organism evidence="9">
    <name type="scientific">marine sediment metagenome</name>
    <dbReference type="NCBI Taxonomy" id="412755"/>
    <lineage>
        <taxon>unclassified sequences</taxon>
        <taxon>metagenomes</taxon>
        <taxon>ecological metagenomes</taxon>
    </lineage>
</organism>
<evidence type="ECO:0000259" key="8">
    <source>
        <dbReference type="Pfam" id="PF02811"/>
    </source>
</evidence>
<comment type="catalytic activity">
    <reaction evidence="7">
        <text>L-histidinol phosphate + H2O = L-histidinol + phosphate</text>
        <dbReference type="Rhea" id="RHEA:14465"/>
        <dbReference type="ChEBI" id="CHEBI:15377"/>
        <dbReference type="ChEBI" id="CHEBI:43474"/>
        <dbReference type="ChEBI" id="CHEBI:57699"/>
        <dbReference type="ChEBI" id="CHEBI:57980"/>
        <dbReference type="EC" id="3.1.3.15"/>
    </reaction>
</comment>
<evidence type="ECO:0000256" key="5">
    <source>
        <dbReference type="ARBA" id="ARBA00022801"/>
    </source>
</evidence>
<reference evidence="9" key="1">
    <citation type="journal article" date="2015" name="Nature">
        <title>Complex archaea that bridge the gap between prokaryotes and eukaryotes.</title>
        <authorList>
            <person name="Spang A."/>
            <person name="Saw J.H."/>
            <person name="Jorgensen S.L."/>
            <person name="Zaremba-Niedzwiedzka K."/>
            <person name="Martijn J."/>
            <person name="Lind A.E."/>
            <person name="van Eijk R."/>
            <person name="Schleper C."/>
            <person name="Guy L."/>
            <person name="Ettema T.J."/>
        </authorList>
    </citation>
    <scope>NUCLEOTIDE SEQUENCE</scope>
</reference>
<evidence type="ECO:0000313" key="9">
    <source>
        <dbReference type="EMBL" id="KKK57600.1"/>
    </source>
</evidence>
<feature type="domain" description="PHP" evidence="8">
    <location>
        <begin position="26"/>
        <end position="161"/>
    </location>
</feature>
<dbReference type="NCBIfam" id="TIGR01856">
    <property type="entry name" value="hisJ_fam"/>
    <property type="match status" value="1"/>
</dbReference>
<comment type="caution">
    <text evidence="9">The sequence shown here is derived from an EMBL/GenBank/DDBJ whole genome shotgun (WGS) entry which is preliminary data.</text>
</comment>
<dbReference type="NCBIfam" id="NF005596">
    <property type="entry name" value="PRK07328.1"/>
    <property type="match status" value="1"/>
</dbReference>
<evidence type="ECO:0000256" key="2">
    <source>
        <dbReference type="ARBA" id="ARBA00009152"/>
    </source>
</evidence>
<keyword evidence="5" id="KW-0378">Hydrolase</keyword>
<protein>
    <recommendedName>
        <fullName evidence="3">histidinol-phosphatase</fullName>
        <ecNumber evidence="3">3.1.3.15</ecNumber>
    </recommendedName>
</protein>
<dbReference type="InterPro" id="IPR004013">
    <property type="entry name" value="PHP_dom"/>
</dbReference>
<evidence type="ECO:0000256" key="6">
    <source>
        <dbReference type="ARBA" id="ARBA00023102"/>
    </source>
</evidence>
<dbReference type="PANTHER" id="PTHR21039">
    <property type="entry name" value="HISTIDINOL PHOSPHATASE-RELATED"/>
    <property type="match status" value="1"/>
</dbReference>
<dbReference type="InterPro" id="IPR016195">
    <property type="entry name" value="Pol/histidinol_Pase-like"/>
</dbReference>
<sequence>HLHRFREALDVWRHPFWEENAVDELDSYCEFVQAMKEAGHPVKLGLEVDYVRGREDRIAALIDGRPWDYVIGSVHFIADRAIDHEGYDAWLGAEPDAVWSDYFRALGAAAASGLFDVLAHPDLVKIWGAKRPQPSRDLRAFYELAIDDIARADVAIEVSTAGLRKPVREIYPSRELLDMCLEAGRPVVLSSDAHQPDQLGYEYEAALEFLHAAGVESVSVFDRRKRSQEPLG</sequence>
<feature type="non-terminal residue" evidence="9">
    <location>
        <position position="1"/>
    </location>
</feature>
<gene>
    <name evidence="9" type="ORF">LCGC14_3052830</name>
</gene>
<dbReference type="GO" id="GO:0005737">
    <property type="term" value="C:cytoplasm"/>
    <property type="evidence" value="ECO:0007669"/>
    <property type="project" value="TreeGrafter"/>
</dbReference>
<dbReference type="Pfam" id="PF02811">
    <property type="entry name" value="PHP"/>
    <property type="match status" value="1"/>
</dbReference>
<proteinExistence type="inferred from homology"/>
<dbReference type="EMBL" id="LAZR01064397">
    <property type="protein sequence ID" value="KKK57600.1"/>
    <property type="molecule type" value="Genomic_DNA"/>
</dbReference>
<dbReference type="CDD" id="cd12110">
    <property type="entry name" value="PHP_HisPPase_Hisj_like"/>
    <property type="match status" value="1"/>
</dbReference>
<dbReference type="GO" id="GO:0004401">
    <property type="term" value="F:histidinol-phosphatase activity"/>
    <property type="evidence" value="ECO:0007669"/>
    <property type="project" value="UniProtKB-EC"/>
</dbReference>
<comment type="similarity">
    <text evidence="2">Belongs to the PHP hydrolase family. HisK subfamily.</text>
</comment>
<dbReference type="PANTHER" id="PTHR21039:SF0">
    <property type="entry name" value="HISTIDINOL-PHOSPHATASE"/>
    <property type="match status" value="1"/>
</dbReference>
<dbReference type="UniPathway" id="UPA00031">
    <property type="reaction ID" value="UER00013"/>
</dbReference>
<dbReference type="GO" id="GO:0000105">
    <property type="term" value="P:L-histidine biosynthetic process"/>
    <property type="evidence" value="ECO:0007669"/>
    <property type="project" value="UniProtKB-UniPathway"/>
</dbReference>
<evidence type="ECO:0000256" key="4">
    <source>
        <dbReference type="ARBA" id="ARBA00022605"/>
    </source>
</evidence>
<evidence type="ECO:0000256" key="3">
    <source>
        <dbReference type="ARBA" id="ARBA00013085"/>
    </source>
</evidence>
<keyword evidence="6" id="KW-0368">Histidine biosynthesis</keyword>
<dbReference type="AlphaFoldDB" id="A0A0F8X9D6"/>
<dbReference type="Gene3D" id="3.20.20.140">
    <property type="entry name" value="Metal-dependent hydrolases"/>
    <property type="match status" value="1"/>
</dbReference>
<name>A0A0F8X9D6_9ZZZZ</name>
<keyword evidence="4" id="KW-0028">Amino-acid biosynthesis</keyword>